<protein>
    <submittedName>
        <fullName evidence="1">Uncharacterized protein</fullName>
    </submittedName>
</protein>
<gene>
    <name evidence="1" type="ORF">MT2528_4574</name>
</gene>
<accession>A0ABY1HJV1</accession>
<dbReference type="EMBL" id="FPLJ01000136">
    <property type="protein sequence ID" value="SGZ03307.1"/>
    <property type="molecule type" value="Genomic_DNA"/>
</dbReference>
<dbReference type="Proteomes" id="UP000182660">
    <property type="component" value="Unassembled WGS sequence"/>
</dbReference>
<name>A0ABY1HJV1_9GAMM</name>
<organism evidence="1 2">
    <name type="scientific">Moritella viscosa</name>
    <dbReference type="NCBI Taxonomy" id="80854"/>
    <lineage>
        <taxon>Bacteria</taxon>
        <taxon>Pseudomonadati</taxon>
        <taxon>Pseudomonadota</taxon>
        <taxon>Gammaproteobacteria</taxon>
        <taxon>Alteromonadales</taxon>
        <taxon>Moritellaceae</taxon>
        <taxon>Moritella</taxon>
    </lineage>
</organism>
<evidence type="ECO:0000313" key="2">
    <source>
        <dbReference type="Proteomes" id="UP000182660"/>
    </source>
</evidence>
<reference evidence="1 2" key="1">
    <citation type="submission" date="2016-11" db="EMBL/GenBank/DDBJ databases">
        <authorList>
            <person name="Klemetsen T."/>
        </authorList>
    </citation>
    <scope>NUCLEOTIDE SEQUENCE [LARGE SCALE GENOMIC DNA]</scope>
    <source>
        <strain evidence="1">MT 2528</strain>
    </source>
</reference>
<comment type="caution">
    <text evidence="1">The sequence shown here is derived from an EMBL/GenBank/DDBJ whole genome shotgun (WGS) entry which is preliminary data.</text>
</comment>
<sequence>MWTDMNVSVEYEINSKGGLLKRKLEQCEAGEPRSGVKCTSCNWESWLSDDDSNVFVNVYENLSTAMETVELTFKRVKA</sequence>
<keyword evidence="2" id="KW-1185">Reference proteome</keyword>
<dbReference type="RefSeq" id="WP_075532064.1">
    <property type="nucleotide sequence ID" value="NZ_CAWRCN010000014.1"/>
</dbReference>
<proteinExistence type="predicted"/>
<evidence type="ECO:0000313" key="1">
    <source>
        <dbReference type="EMBL" id="SGZ03307.1"/>
    </source>
</evidence>